<evidence type="ECO:0000256" key="1">
    <source>
        <dbReference type="SAM" id="MobiDB-lite"/>
    </source>
</evidence>
<reference evidence="2" key="2">
    <citation type="submission" date="2021-08" db="EMBL/GenBank/DDBJ databases">
        <authorList>
            <person name="Tani A."/>
            <person name="Ola A."/>
            <person name="Ogura Y."/>
            <person name="Katsura K."/>
            <person name="Hayashi T."/>
        </authorList>
    </citation>
    <scope>NUCLEOTIDE SEQUENCE</scope>
    <source>
        <strain evidence="2">DSM 16372</strain>
    </source>
</reference>
<comment type="caution">
    <text evidence="2">The sequence shown here is derived from an EMBL/GenBank/DDBJ whole genome shotgun (WGS) entry which is preliminary data.</text>
</comment>
<proteinExistence type="predicted"/>
<feature type="compositionally biased region" description="Gly residues" evidence="1">
    <location>
        <begin position="461"/>
        <end position="481"/>
    </location>
</feature>
<gene>
    <name evidence="2" type="ORF">BHAOGJBA_1689</name>
</gene>
<organism evidence="2 3">
    <name type="scientific">Methylobacterium hispanicum</name>
    <dbReference type="NCBI Taxonomy" id="270350"/>
    <lineage>
        <taxon>Bacteria</taxon>
        <taxon>Pseudomonadati</taxon>
        <taxon>Pseudomonadota</taxon>
        <taxon>Alphaproteobacteria</taxon>
        <taxon>Hyphomicrobiales</taxon>
        <taxon>Methylobacteriaceae</taxon>
        <taxon>Methylobacterium</taxon>
    </lineage>
</organism>
<accession>A0AAV4ZI79</accession>
<evidence type="ECO:0000313" key="3">
    <source>
        <dbReference type="Proteomes" id="UP001055247"/>
    </source>
</evidence>
<feature type="region of interest" description="Disordered" evidence="1">
    <location>
        <begin position="453"/>
        <end position="481"/>
    </location>
</feature>
<evidence type="ECO:0000313" key="2">
    <source>
        <dbReference type="EMBL" id="GJD88176.1"/>
    </source>
</evidence>
<sequence length="629" mass="60165">MADAVSTALSQLTLALANADAASRTAAEQASRAQALIDLVSRALTSLRVPHRWVGTRLDLLGPTGYVPGPDLVGPIGAQGNAGWTPQFGVATDGGRRVLQVSGWTGGQGTPPASGLYVGVGGLVPNIANAVDIRGPAPDTTGFIAQDGSRAFTGQQSFVAPAAGRASIVLPTGTDPSAATEGAIWNNGGTLKGYLGGVTRIFAFLGIAQSWGALQTFLSGTVLTPVGADPSSPVEGQRWHRSGLGAFLYLNSATRRLLDSTQFSTTAQAQDGTDTTTVMNPARVKESVTQFSTSDAPANDLMWFGDGSDGDLTASSGTTTLTRDTFYNNVTLSGSAIIDTAGHRLFVKGTLNISGLTSGYIGRLAAAATTQTGASALASGSLGGGVAGATGAPGSPATNTGSQGSAATAGTVVAGGTGTGTGGAGGSSGFAGGSARAGTLATSLFRPRRAATDPLSAAGPVTGGGAGGAGGGSGGGDGGTNGGGAGGGGGASGGIVFVFARTINRGASTAAAAIRARGGNGANGTSVPNAAGGGGGGAGGAGGWLQVVYRFLTGATATNCLDVSGGSGGSGGTSTVGGAVGKGGGAGYGGLITTYNLGAGTTSSVFGAQTSTAPTTATGETAATTALSL</sequence>
<dbReference type="RefSeq" id="WP_238229933.1">
    <property type="nucleotide sequence ID" value="NZ_BPQO01000006.1"/>
</dbReference>
<reference evidence="2" key="1">
    <citation type="journal article" date="2016" name="Front. Microbiol.">
        <title>Genome Sequence of the Piezophilic, Mesophilic Sulfate-Reducing Bacterium Desulfovibrio indicus J2T.</title>
        <authorList>
            <person name="Cao J."/>
            <person name="Maignien L."/>
            <person name="Shao Z."/>
            <person name="Alain K."/>
            <person name="Jebbar M."/>
        </authorList>
    </citation>
    <scope>NUCLEOTIDE SEQUENCE</scope>
    <source>
        <strain evidence="2">DSM 16372</strain>
    </source>
</reference>
<keyword evidence="3" id="KW-1185">Reference proteome</keyword>
<protein>
    <recommendedName>
        <fullName evidence="4">DUF2793 domain-containing protein</fullName>
    </recommendedName>
</protein>
<name>A0AAV4ZI79_9HYPH</name>
<dbReference type="AlphaFoldDB" id="A0AAV4ZI79"/>
<evidence type="ECO:0008006" key="4">
    <source>
        <dbReference type="Google" id="ProtNLM"/>
    </source>
</evidence>
<dbReference type="EMBL" id="BPQO01000006">
    <property type="protein sequence ID" value="GJD88176.1"/>
    <property type="molecule type" value="Genomic_DNA"/>
</dbReference>
<dbReference type="Proteomes" id="UP001055247">
    <property type="component" value="Unassembled WGS sequence"/>
</dbReference>